<keyword evidence="1" id="KW-0808">Transferase</keyword>
<dbReference type="PANTHER" id="PTHR47473:SF1">
    <property type="entry name" value="METHYLTRANSFERASE DOMAIN-CONTAINING PROTEIN"/>
    <property type="match status" value="1"/>
</dbReference>
<proteinExistence type="predicted"/>
<dbReference type="SUPFAM" id="SSF53335">
    <property type="entry name" value="S-adenosyl-L-methionine-dependent methyltransferases"/>
    <property type="match status" value="1"/>
</dbReference>
<gene>
    <name evidence="1" type="ORF">GCM10011611_13850</name>
</gene>
<dbReference type="PANTHER" id="PTHR47473">
    <property type="entry name" value="BTA1P"/>
    <property type="match status" value="1"/>
</dbReference>
<dbReference type="Gene3D" id="3.40.50.150">
    <property type="entry name" value="Vaccinia Virus protein VP39"/>
    <property type="match status" value="1"/>
</dbReference>
<keyword evidence="2" id="KW-1185">Reference proteome</keyword>
<dbReference type="RefSeq" id="WP_189043946.1">
    <property type="nucleotide sequence ID" value="NZ_BMJQ01000003.1"/>
</dbReference>
<accession>A0A8J2YRF8</accession>
<evidence type="ECO:0000313" key="2">
    <source>
        <dbReference type="Proteomes" id="UP000646365"/>
    </source>
</evidence>
<dbReference type="EMBL" id="BMJQ01000003">
    <property type="protein sequence ID" value="GGF09593.1"/>
    <property type="molecule type" value="Genomic_DNA"/>
</dbReference>
<protein>
    <submittedName>
        <fullName evidence="1">S-adenosylmethionine--diacylglycerol 3-amino-3-carboxypropyl transferase</fullName>
    </submittedName>
</protein>
<dbReference type="Pfam" id="PF11899">
    <property type="entry name" value="DUF3419"/>
    <property type="match status" value="1"/>
</dbReference>
<organism evidence="1 2">
    <name type="scientific">Aliidongia dinghuensis</name>
    <dbReference type="NCBI Taxonomy" id="1867774"/>
    <lineage>
        <taxon>Bacteria</taxon>
        <taxon>Pseudomonadati</taxon>
        <taxon>Pseudomonadota</taxon>
        <taxon>Alphaproteobacteria</taxon>
        <taxon>Rhodospirillales</taxon>
        <taxon>Dongiaceae</taxon>
        <taxon>Aliidongia</taxon>
    </lineage>
</organism>
<dbReference type="AlphaFoldDB" id="A0A8J2YRF8"/>
<dbReference type="InterPro" id="IPR029063">
    <property type="entry name" value="SAM-dependent_MTases_sf"/>
</dbReference>
<comment type="caution">
    <text evidence="1">The sequence shown here is derived from an EMBL/GenBank/DDBJ whole genome shotgun (WGS) entry which is preliminary data.</text>
</comment>
<name>A0A8J2YRF8_9PROT</name>
<evidence type="ECO:0000313" key="1">
    <source>
        <dbReference type="EMBL" id="GGF09593.1"/>
    </source>
</evidence>
<dbReference type="InterPro" id="IPR021829">
    <property type="entry name" value="DUF3419"/>
</dbReference>
<dbReference type="Proteomes" id="UP000646365">
    <property type="component" value="Unassembled WGS sequence"/>
</dbReference>
<sequence>MVALARSKTAAIKKAVYRQAPSKKQALLDRLFALWFARFVYNQIWEDPAVDLEALDLRPDSRVVTIASGGCNILNYLVADPAQITALDLNPAHIALTRLKLAALRHLPDHEAFFQFFGIAKNKDNVDLYRTHLADKLDPAARAFWEHRSLLGRERVEFFAKGLYRKALLGKFIGFLHAFARIADRHPERILDARTMEEQREIYDREIGPLFELKLVRLLARQPVVLYSLGIPANQFDAMRQDSSGDLADLIRHRIRRLACDFDLSENYFAWQAFGRHYDVKERRATPPYLKAENYATIRDRLGRVETRLQSMTDYLASEDAGSKDRYILLDSVDWMDETMLADLWAQIRRTSRPGARVIFRTAGAESPFAEKLAPARFAALFEGWHYHEADSKRWLAQDRSAIYGGFHLYSRVA</sequence>
<reference evidence="1" key="2">
    <citation type="submission" date="2020-09" db="EMBL/GenBank/DDBJ databases">
        <authorList>
            <person name="Sun Q."/>
            <person name="Zhou Y."/>
        </authorList>
    </citation>
    <scope>NUCLEOTIDE SEQUENCE</scope>
    <source>
        <strain evidence="1">CGMCC 1.15725</strain>
    </source>
</reference>
<reference evidence="1" key="1">
    <citation type="journal article" date="2014" name="Int. J. Syst. Evol. Microbiol.">
        <title>Complete genome sequence of Corynebacterium casei LMG S-19264T (=DSM 44701T), isolated from a smear-ripened cheese.</title>
        <authorList>
            <consortium name="US DOE Joint Genome Institute (JGI-PGF)"/>
            <person name="Walter F."/>
            <person name="Albersmeier A."/>
            <person name="Kalinowski J."/>
            <person name="Ruckert C."/>
        </authorList>
    </citation>
    <scope>NUCLEOTIDE SEQUENCE</scope>
    <source>
        <strain evidence="1">CGMCC 1.15725</strain>
    </source>
</reference>
<dbReference type="GO" id="GO:0016740">
    <property type="term" value="F:transferase activity"/>
    <property type="evidence" value="ECO:0007669"/>
    <property type="project" value="UniProtKB-KW"/>
</dbReference>